<dbReference type="EMBL" id="CM016560">
    <property type="protein sequence ID" value="TKV98709.1"/>
    <property type="molecule type" value="Genomic_DNA"/>
</dbReference>
<feature type="transmembrane region" description="Helical" evidence="1">
    <location>
        <begin position="64"/>
        <end position="82"/>
    </location>
</feature>
<proteinExistence type="predicted"/>
<keyword evidence="1" id="KW-0472">Membrane</keyword>
<dbReference type="AlphaFoldDB" id="A0A4U6T9S6"/>
<keyword evidence="4" id="KW-1185">Reference proteome</keyword>
<keyword evidence="1" id="KW-0812">Transmembrane</keyword>
<gene>
    <name evidence="3" type="ORF">SEVIR_9G577150v2</name>
</gene>
<dbReference type="Proteomes" id="UP000298652">
    <property type="component" value="Chromosome 9"/>
</dbReference>
<protein>
    <submittedName>
        <fullName evidence="3">Uncharacterized protein</fullName>
    </submittedName>
</protein>
<organism evidence="3 4">
    <name type="scientific">Setaria viridis</name>
    <name type="common">Green bristlegrass</name>
    <name type="synonym">Setaria italica subsp. viridis</name>
    <dbReference type="NCBI Taxonomy" id="4556"/>
    <lineage>
        <taxon>Eukaryota</taxon>
        <taxon>Viridiplantae</taxon>
        <taxon>Streptophyta</taxon>
        <taxon>Embryophyta</taxon>
        <taxon>Tracheophyta</taxon>
        <taxon>Spermatophyta</taxon>
        <taxon>Magnoliopsida</taxon>
        <taxon>Liliopsida</taxon>
        <taxon>Poales</taxon>
        <taxon>Poaceae</taxon>
        <taxon>PACMAD clade</taxon>
        <taxon>Panicoideae</taxon>
        <taxon>Panicodae</taxon>
        <taxon>Paniceae</taxon>
        <taxon>Cenchrinae</taxon>
        <taxon>Setaria</taxon>
    </lineage>
</organism>
<reference evidence="3" key="1">
    <citation type="submission" date="2019-03" db="EMBL/GenBank/DDBJ databases">
        <title>WGS assembly of Setaria viridis.</title>
        <authorList>
            <person name="Huang P."/>
            <person name="Jenkins J."/>
            <person name="Grimwood J."/>
            <person name="Barry K."/>
            <person name="Healey A."/>
            <person name="Mamidi S."/>
            <person name="Sreedasyam A."/>
            <person name="Shu S."/>
            <person name="Feldman M."/>
            <person name="Wu J."/>
            <person name="Yu Y."/>
            <person name="Chen C."/>
            <person name="Johnson J."/>
            <person name="Rokhsar D."/>
            <person name="Baxter I."/>
            <person name="Schmutz J."/>
            <person name="Brutnell T."/>
            <person name="Kellogg E."/>
        </authorList>
    </citation>
    <scope>NUCLEOTIDE SEQUENCE [LARGE SCALE GENOMIC DNA]</scope>
</reference>
<keyword evidence="1" id="KW-1133">Transmembrane helix</keyword>
<accession>A0A4U6T9S6</accession>
<feature type="signal peptide" evidence="2">
    <location>
        <begin position="1"/>
        <end position="28"/>
    </location>
</feature>
<dbReference type="Gramene" id="TKV98709">
    <property type="protein sequence ID" value="TKV98709"/>
    <property type="gene ID" value="SEVIR_9G577150v2"/>
</dbReference>
<name>A0A4U6T9S6_SETVI</name>
<evidence type="ECO:0000256" key="2">
    <source>
        <dbReference type="SAM" id="SignalP"/>
    </source>
</evidence>
<evidence type="ECO:0000313" key="3">
    <source>
        <dbReference type="EMBL" id="TKV98709.1"/>
    </source>
</evidence>
<feature type="chain" id="PRO_5020852344" evidence="2">
    <location>
        <begin position="29"/>
        <end position="83"/>
    </location>
</feature>
<keyword evidence="2" id="KW-0732">Signal</keyword>
<evidence type="ECO:0000256" key="1">
    <source>
        <dbReference type="SAM" id="Phobius"/>
    </source>
</evidence>
<sequence length="83" mass="9491">MHSMYGAMALCRLYVPLFWQMEVPVCQAFGRVEVDIPVAMILNTQNDDLYFGCSMPIDPCLPKVYLIPLCYLLICTCLSFFLT</sequence>
<evidence type="ECO:0000313" key="4">
    <source>
        <dbReference type="Proteomes" id="UP000298652"/>
    </source>
</evidence>